<accession>A0A0R1NTM5</accession>
<dbReference type="EMBL" id="AZEB01000001">
    <property type="protein sequence ID" value="KRL23382.1"/>
    <property type="molecule type" value="Genomic_DNA"/>
</dbReference>
<sequence length="297" mass="33744">MRKKSHKLSYLLGIIAVLIVIGAGFVGYRQYQNRPPKAVKLVAVGDSLTQGVGDPKGRGGYTYLIREKVNQKNSHVKMATANFGISGETTDQIDHRVLTSTKLQRNLRHADVITMTTGGNDLLHFLKQNVMDSNGRNLDDKLGQYHQDYQKRVNRLFGNIRQLNHQAPIFVFGIYNPVYVYFPQVSFISQAVAENNSVTQAVVRRQSHMYFIPINKRMSDGQFTTTRSRQQLRKRSTVIGNKNYNAGEIEALLNGQTTQTNKYLSTADHFHPNEIGYQIMTNLLYKQLVKHTNWAKG</sequence>
<organism evidence="3 4">
    <name type="scientific">Lentilactobacillus kisonensis DSM 19906 = JCM 15041</name>
    <dbReference type="NCBI Taxonomy" id="1423766"/>
    <lineage>
        <taxon>Bacteria</taxon>
        <taxon>Bacillati</taxon>
        <taxon>Bacillota</taxon>
        <taxon>Bacilli</taxon>
        <taxon>Lactobacillales</taxon>
        <taxon>Lactobacillaceae</taxon>
        <taxon>Lentilactobacillus</taxon>
    </lineage>
</organism>
<feature type="transmembrane region" description="Helical" evidence="1">
    <location>
        <begin position="9"/>
        <end position="28"/>
    </location>
</feature>
<dbReference type="AlphaFoldDB" id="A0A0R1NTM5"/>
<dbReference type="Proteomes" id="UP000051439">
    <property type="component" value="Unassembled WGS sequence"/>
</dbReference>
<keyword evidence="1" id="KW-0472">Membrane</keyword>
<dbReference type="Gene3D" id="3.40.50.1110">
    <property type="entry name" value="SGNH hydrolase"/>
    <property type="match status" value="1"/>
</dbReference>
<dbReference type="SUPFAM" id="SSF52266">
    <property type="entry name" value="SGNH hydrolase"/>
    <property type="match status" value="1"/>
</dbReference>
<dbReference type="Pfam" id="PF13472">
    <property type="entry name" value="Lipase_GDSL_2"/>
    <property type="match status" value="1"/>
</dbReference>
<dbReference type="PANTHER" id="PTHR30383">
    <property type="entry name" value="THIOESTERASE 1/PROTEASE 1/LYSOPHOSPHOLIPASE L1"/>
    <property type="match status" value="1"/>
</dbReference>
<dbReference type="InterPro" id="IPR013830">
    <property type="entry name" value="SGNH_hydro"/>
</dbReference>
<proteinExistence type="predicted"/>
<evidence type="ECO:0000313" key="3">
    <source>
        <dbReference type="EMBL" id="KRL23382.1"/>
    </source>
</evidence>
<reference evidence="3 4" key="1">
    <citation type="journal article" date="2015" name="Genome Announc.">
        <title>Expanding the biotechnology potential of lactobacilli through comparative genomics of 213 strains and associated genera.</title>
        <authorList>
            <person name="Sun Z."/>
            <person name="Harris H.M."/>
            <person name="McCann A."/>
            <person name="Guo C."/>
            <person name="Argimon S."/>
            <person name="Zhang W."/>
            <person name="Yang X."/>
            <person name="Jeffery I.B."/>
            <person name="Cooney J.C."/>
            <person name="Kagawa T.F."/>
            <person name="Liu W."/>
            <person name="Song Y."/>
            <person name="Salvetti E."/>
            <person name="Wrobel A."/>
            <person name="Rasinkangas P."/>
            <person name="Parkhill J."/>
            <person name="Rea M.C."/>
            <person name="O'Sullivan O."/>
            <person name="Ritari J."/>
            <person name="Douillard F.P."/>
            <person name="Paul Ross R."/>
            <person name="Yang R."/>
            <person name="Briner A.E."/>
            <person name="Felis G.E."/>
            <person name="de Vos W.M."/>
            <person name="Barrangou R."/>
            <person name="Klaenhammer T.R."/>
            <person name="Caufield P.W."/>
            <person name="Cui Y."/>
            <person name="Zhang H."/>
            <person name="O'Toole P.W."/>
        </authorList>
    </citation>
    <scope>NUCLEOTIDE SEQUENCE [LARGE SCALE GENOMIC DNA]</scope>
    <source>
        <strain evidence="3 4">DSM 19906</strain>
    </source>
</reference>
<keyword evidence="4" id="KW-1185">Reference proteome</keyword>
<evidence type="ECO:0000256" key="1">
    <source>
        <dbReference type="SAM" id="Phobius"/>
    </source>
</evidence>
<dbReference type="InterPro" id="IPR051532">
    <property type="entry name" value="Ester_Hydrolysis_Enzymes"/>
</dbReference>
<name>A0A0R1NTM5_9LACO</name>
<evidence type="ECO:0000259" key="2">
    <source>
        <dbReference type="Pfam" id="PF13472"/>
    </source>
</evidence>
<dbReference type="RefSeq" id="WP_008856753.1">
    <property type="nucleotide sequence ID" value="NZ_AZEB01000001.1"/>
</dbReference>
<dbReference type="GO" id="GO:0004622">
    <property type="term" value="F:phosphatidylcholine lysophospholipase activity"/>
    <property type="evidence" value="ECO:0007669"/>
    <property type="project" value="TreeGrafter"/>
</dbReference>
<evidence type="ECO:0000313" key="4">
    <source>
        <dbReference type="Proteomes" id="UP000051439"/>
    </source>
</evidence>
<keyword evidence="1" id="KW-0812">Transmembrane</keyword>
<keyword evidence="1" id="KW-1133">Transmembrane helix</keyword>
<dbReference type="PATRIC" id="fig|1423766.4.peg.106"/>
<comment type="caution">
    <text evidence="3">The sequence shown here is derived from an EMBL/GenBank/DDBJ whole genome shotgun (WGS) entry which is preliminary data.</text>
</comment>
<feature type="domain" description="SGNH hydrolase-type esterase" evidence="2">
    <location>
        <begin position="43"/>
        <end position="279"/>
    </location>
</feature>
<dbReference type="PANTHER" id="PTHR30383:SF27">
    <property type="entry name" value="SPORE GERMINATION LIPASE LIPC"/>
    <property type="match status" value="1"/>
</dbReference>
<gene>
    <name evidence="3" type="ORF">FC98_GL000108</name>
</gene>
<protein>
    <submittedName>
        <fullName evidence="3">GDSL-like protein</fullName>
    </submittedName>
</protein>
<dbReference type="InterPro" id="IPR036514">
    <property type="entry name" value="SGNH_hydro_sf"/>
</dbReference>